<dbReference type="SMART" id="SM00220">
    <property type="entry name" value="S_TKc"/>
    <property type="match status" value="1"/>
</dbReference>
<dbReference type="Gene3D" id="1.10.510.10">
    <property type="entry name" value="Transferase(Phosphotransferase) domain 1"/>
    <property type="match status" value="1"/>
</dbReference>
<dbReference type="SUPFAM" id="SSF56112">
    <property type="entry name" value="Protein kinase-like (PK-like)"/>
    <property type="match status" value="1"/>
</dbReference>
<evidence type="ECO:0000259" key="8">
    <source>
        <dbReference type="PROSITE" id="PS50011"/>
    </source>
</evidence>
<evidence type="ECO:0000256" key="2">
    <source>
        <dbReference type="ARBA" id="ARBA00022527"/>
    </source>
</evidence>
<dbReference type="GO" id="GO:0004709">
    <property type="term" value="F:MAP kinase kinase kinase activity"/>
    <property type="evidence" value="ECO:0007669"/>
    <property type="project" value="TreeGrafter"/>
</dbReference>
<protein>
    <recommendedName>
        <fullName evidence="8">Protein kinase domain-containing protein</fullName>
    </recommendedName>
</protein>
<dbReference type="InterPro" id="IPR011009">
    <property type="entry name" value="Kinase-like_dom_sf"/>
</dbReference>
<gene>
    <name evidence="9" type="ORF">MTR67_032506</name>
</gene>
<feature type="domain" description="Protein kinase" evidence="8">
    <location>
        <begin position="327"/>
        <end position="672"/>
    </location>
</feature>
<reference evidence="9" key="1">
    <citation type="submission" date="2023-08" db="EMBL/GenBank/DDBJ databases">
        <title>A de novo genome assembly of Solanum verrucosum Schlechtendal, a Mexican diploid species geographically isolated from the other diploid A-genome species in potato relatives.</title>
        <authorList>
            <person name="Hosaka K."/>
        </authorList>
    </citation>
    <scope>NUCLEOTIDE SEQUENCE</scope>
    <source>
        <tissue evidence="9">Young leaves</tissue>
    </source>
</reference>
<name>A0AAF0ZFQ2_SOLVR</name>
<dbReference type="EMBL" id="CP133618">
    <property type="protein sequence ID" value="WMV39121.1"/>
    <property type="molecule type" value="Genomic_DNA"/>
</dbReference>
<dbReference type="GO" id="GO:1902065">
    <property type="term" value="P:response to L-glutamate"/>
    <property type="evidence" value="ECO:0007669"/>
    <property type="project" value="UniProtKB-ARBA"/>
</dbReference>
<keyword evidence="4" id="KW-0547">Nucleotide-binding</keyword>
<evidence type="ECO:0000256" key="7">
    <source>
        <dbReference type="SAM" id="MobiDB-lite"/>
    </source>
</evidence>
<dbReference type="FunFam" id="1.10.510.10:FF:000359">
    <property type="entry name" value="Mitogen-activated protein kinase 1, putative, expressed"/>
    <property type="match status" value="1"/>
</dbReference>
<keyword evidence="5" id="KW-0418">Kinase</keyword>
<evidence type="ECO:0000256" key="1">
    <source>
        <dbReference type="ARBA" id="ARBA00006529"/>
    </source>
</evidence>
<accession>A0AAF0ZFQ2</accession>
<evidence type="ECO:0000256" key="3">
    <source>
        <dbReference type="ARBA" id="ARBA00022679"/>
    </source>
</evidence>
<dbReference type="Proteomes" id="UP001234989">
    <property type="component" value="Chromosome 7"/>
</dbReference>
<dbReference type="InterPro" id="IPR050538">
    <property type="entry name" value="MAP_kinase_kinase_kinase"/>
</dbReference>
<feature type="region of interest" description="Disordered" evidence="7">
    <location>
        <begin position="288"/>
        <end position="309"/>
    </location>
</feature>
<feature type="compositionally biased region" description="Low complexity" evidence="7">
    <location>
        <begin position="288"/>
        <end position="298"/>
    </location>
</feature>
<dbReference type="GO" id="GO:0005524">
    <property type="term" value="F:ATP binding"/>
    <property type="evidence" value="ECO:0007669"/>
    <property type="project" value="UniProtKB-KW"/>
</dbReference>
<dbReference type="Pfam" id="PF00069">
    <property type="entry name" value="Pkinase"/>
    <property type="match status" value="1"/>
</dbReference>
<dbReference type="InterPro" id="IPR008271">
    <property type="entry name" value="Ser/Thr_kinase_AS"/>
</dbReference>
<keyword evidence="6" id="KW-0067">ATP-binding</keyword>
<dbReference type="PROSITE" id="PS00108">
    <property type="entry name" value="PROTEIN_KINASE_ST"/>
    <property type="match status" value="1"/>
</dbReference>
<evidence type="ECO:0000256" key="4">
    <source>
        <dbReference type="ARBA" id="ARBA00022741"/>
    </source>
</evidence>
<dbReference type="PANTHER" id="PTHR48016">
    <property type="entry name" value="MAP KINASE KINASE KINASE SSK2-RELATED-RELATED"/>
    <property type="match status" value="1"/>
</dbReference>
<evidence type="ECO:0000256" key="6">
    <source>
        <dbReference type="ARBA" id="ARBA00022840"/>
    </source>
</evidence>
<keyword evidence="2" id="KW-0723">Serine/threonine-protein kinase</keyword>
<evidence type="ECO:0000313" key="9">
    <source>
        <dbReference type="EMBL" id="WMV39121.1"/>
    </source>
</evidence>
<evidence type="ECO:0000256" key="5">
    <source>
        <dbReference type="ARBA" id="ARBA00022777"/>
    </source>
</evidence>
<dbReference type="PANTHER" id="PTHR48016:SF29">
    <property type="entry name" value="MITOGEN-ACTIVATED PROTEIN KINASE KINASE KINASE 1-RELATED"/>
    <property type="match status" value="1"/>
</dbReference>
<keyword evidence="3" id="KW-0808">Transferase</keyword>
<dbReference type="InterPro" id="IPR000719">
    <property type="entry name" value="Prot_kinase_dom"/>
</dbReference>
<dbReference type="GO" id="GO:0005737">
    <property type="term" value="C:cytoplasm"/>
    <property type="evidence" value="ECO:0007669"/>
    <property type="project" value="TreeGrafter"/>
</dbReference>
<keyword evidence="10" id="KW-1185">Reference proteome</keyword>
<comment type="similarity">
    <text evidence="1">Belongs to the protein kinase superfamily. STE Ser/Thr protein kinase family. MAP kinase kinase kinase subfamily.</text>
</comment>
<sequence>MHRLPGFFAHKKRVDSKHKRAESSVKPQPKLQRLNARKNIDYEPSMLEFSGEKSFRIEGKNGEFIEFFEKLGFSGPDDFAIPTDEWDAMIVRSSLDNHVIDVNSNGSCCGGGGSQCSGSGRVIDVGSKLIKEDICRYSDSSKASHVIQQQVQSVELNYDRGGVVCAARVISDVSRADTRLDDGVTVNGVVSNGNEPVSLLGGGGGGGIRGLRPPLLSPPPVMSLPIVDDACSTWDIFRAFGPEDHRESGIAGHGICRSEVVNGDEEYMKDEEDEENSNRRILGGSSLLSQSSSFTNTSNDDDSSSCTTERMSIISPNGRFTRFITGWDKGELLGRGSFGSVYEGISHYPSGWPSGLGLGLPCWRSQVRNPLPAKARAKTKTLGGFFPSVPVDKGITWYPLPVEGDMYPVELVKVHFLLGSNLLCSHCCSDGFFFAVKEVSLLDQGDGGRQSLYQLEQEIELLRQFEHENIVQYYGTDKNDSKLYIFLELVTQGSLLKLYQKYHLRDSQVSAYTRQILHGLKYLHDRNVVHRDIKCANILVHANGSVKLADFGLAKATKLNDVKSFKGTALWMAPEVVNRKNPGYGLAADIWSLGCTVLEMLTRQFPYSHLDNSDHVYFVEQPMQVLFQIGKGEPPAVPNTLSEDACNFINHCLQVDPSARPTATQLLEHPFVKQTLPFSSGSASPLNLGRRL</sequence>
<dbReference type="PROSITE" id="PS50011">
    <property type="entry name" value="PROTEIN_KINASE_DOM"/>
    <property type="match status" value="1"/>
</dbReference>
<evidence type="ECO:0000313" key="10">
    <source>
        <dbReference type="Proteomes" id="UP001234989"/>
    </source>
</evidence>
<dbReference type="AlphaFoldDB" id="A0AAF0ZFQ2"/>
<proteinExistence type="inferred from homology"/>
<organism evidence="9 10">
    <name type="scientific">Solanum verrucosum</name>
    <dbReference type="NCBI Taxonomy" id="315347"/>
    <lineage>
        <taxon>Eukaryota</taxon>
        <taxon>Viridiplantae</taxon>
        <taxon>Streptophyta</taxon>
        <taxon>Embryophyta</taxon>
        <taxon>Tracheophyta</taxon>
        <taxon>Spermatophyta</taxon>
        <taxon>Magnoliopsida</taxon>
        <taxon>eudicotyledons</taxon>
        <taxon>Gunneridae</taxon>
        <taxon>Pentapetalae</taxon>
        <taxon>asterids</taxon>
        <taxon>lamiids</taxon>
        <taxon>Solanales</taxon>
        <taxon>Solanaceae</taxon>
        <taxon>Solanoideae</taxon>
        <taxon>Solaneae</taxon>
        <taxon>Solanum</taxon>
    </lineage>
</organism>